<protein>
    <submittedName>
        <fullName evidence="2">Uncharacterized protein</fullName>
    </submittedName>
</protein>
<dbReference type="HOGENOM" id="CLU_2059582_0_0_11"/>
<geneLocation type="plasmid" evidence="2 3">
    <name>pRHL2</name>
</geneLocation>
<name>Q0RW92_RHOJR</name>
<feature type="compositionally biased region" description="Basic and acidic residues" evidence="1">
    <location>
        <begin position="92"/>
        <end position="119"/>
    </location>
</feature>
<evidence type="ECO:0000313" key="2">
    <source>
        <dbReference type="EMBL" id="ABH00444.1"/>
    </source>
</evidence>
<evidence type="ECO:0000256" key="1">
    <source>
        <dbReference type="SAM" id="MobiDB-lite"/>
    </source>
</evidence>
<accession>Q0RW92</accession>
<dbReference type="EMBL" id="CP000433">
    <property type="protein sequence ID" value="ABH00444.1"/>
    <property type="molecule type" value="Genomic_DNA"/>
</dbReference>
<dbReference type="KEGG" id="rha:RHA1_ro10251"/>
<gene>
    <name evidence="2" type="ordered locus">RHA1_ro10251</name>
</gene>
<proteinExistence type="predicted"/>
<evidence type="ECO:0000313" key="3">
    <source>
        <dbReference type="Proteomes" id="UP000008710"/>
    </source>
</evidence>
<feature type="compositionally biased region" description="Polar residues" evidence="1">
    <location>
        <begin position="60"/>
        <end position="69"/>
    </location>
</feature>
<dbReference type="Proteomes" id="UP000008710">
    <property type="component" value="Plasmid pRHL2"/>
</dbReference>
<sequence>MISWTARAPGPFRARGGVRMPPEVQVGWHTTTTGAGTGNPPRRWPGLTPIPLCQNRYVSRSSGRCTTPRSRAGCDLPHTTTPRCPDTAVAARRHDSDRIPRIELREGARTDEGRTDDLR</sequence>
<reference evidence="3" key="1">
    <citation type="journal article" date="2006" name="Proc. Natl. Acad. Sci. U.S.A.">
        <title>The complete genome of Rhodococcus sp. RHA1 provides insights into a catabolic powerhouse.</title>
        <authorList>
            <person name="McLeod M.P."/>
            <person name="Warren R.L."/>
            <person name="Hsiao W.W.L."/>
            <person name="Araki N."/>
            <person name="Myhre M."/>
            <person name="Fernandes C."/>
            <person name="Miyazawa D."/>
            <person name="Wong W."/>
            <person name="Lillquist A.L."/>
            <person name="Wang D."/>
            <person name="Dosanjh M."/>
            <person name="Hara H."/>
            <person name="Petrescu A."/>
            <person name="Morin R.D."/>
            <person name="Yang G."/>
            <person name="Stott J.M."/>
            <person name="Schein J.E."/>
            <person name="Shin H."/>
            <person name="Smailus D."/>
            <person name="Siddiqui A.S."/>
            <person name="Marra M.A."/>
            <person name="Jones S.J.M."/>
            <person name="Holt R."/>
            <person name="Brinkman F.S.L."/>
            <person name="Miyauchi K."/>
            <person name="Fukuda M."/>
            <person name="Davies J.E."/>
            <person name="Mohn W.W."/>
            <person name="Eltis L.D."/>
        </authorList>
    </citation>
    <scope>NUCLEOTIDE SEQUENCE [LARGE SCALE GENOMIC DNA]</scope>
    <source>
        <strain evidence="3">RHA1</strain>
    </source>
</reference>
<keyword evidence="2" id="KW-0614">Plasmid</keyword>
<organism evidence="2 3">
    <name type="scientific">Rhodococcus jostii (strain RHA1)</name>
    <dbReference type="NCBI Taxonomy" id="101510"/>
    <lineage>
        <taxon>Bacteria</taxon>
        <taxon>Bacillati</taxon>
        <taxon>Actinomycetota</taxon>
        <taxon>Actinomycetes</taxon>
        <taxon>Mycobacteriales</taxon>
        <taxon>Nocardiaceae</taxon>
        <taxon>Rhodococcus</taxon>
    </lineage>
</organism>
<feature type="region of interest" description="Disordered" evidence="1">
    <location>
        <begin position="60"/>
        <end position="119"/>
    </location>
</feature>
<dbReference type="AlphaFoldDB" id="Q0RW92"/>